<dbReference type="STRING" id="34027.SAMN05421829_107105"/>
<dbReference type="Proteomes" id="UP000186819">
    <property type="component" value="Unassembled WGS sequence"/>
</dbReference>
<feature type="domain" description="4Fe-4S ferredoxin-type" evidence="5">
    <location>
        <begin position="574"/>
        <end position="603"/>
    </location>
</feature>
<dbReference type="PROSITE" id="PS00198">
    <property type="entry name" value="4FE4S_FER_1"/>
    <property type="match status" value="4"/>
</dbReference>
<dbReference type="PROSITE" id="PS51379">
    <property type="entry name" value="4FE4S_FER_2"/>
    <property type="match status" value="4"/>
</dbReference>
<evidence type="ECO:0000313" key="7">
    <source>
        <dbReference type="Proteomes" id="UP000186819"/>
    </source>
</evidence>
<dbReference type="Pfam" id="PF00037">
    <property type="entry name" value="Fer4"/>
    <property type="match status" value="2"/>
</dbReference>
<protein>
    <submittedName>
        <fullName evidence="6">4Fe-4S binding domain-containing protein</fullName>
    </submittedName>
</protein>
<name>A0A1N6W2D0_9RHOO</name>
<evidence type="ECO:0000259" key="5">
    <source>
        <dbReference type="PROSITE" id="PS51379"/>
    </source>
</evidence>
<dbReference type="SUPFAM" id="SSF54862">
    <property type="entry name" value="4Fe-4S ferredoxins"/>
    <property type="match status" value="1"/>
</dbReference>
<dbReference type="GO" id="GO:0051539">
    <property type="term" value="F:4 iron, 4 sulfur cluster binding"/>
    <property type="evidence" value="ECO:0007669"/>
    <property type="project" value="UniProtKB-KW"/>
</dbReference>
<keyword evidence="2" id="KW-0479">Metal-binding</keyword>
<dbReference type="OrthoDB" id="9808559at2"/>
<dbReference type="InterPro" id="IPR017900">
    <property type="entry name" value="4Fe4S_Fe_S_CS"/>
</dbReference>
<dbReference type="AlphaFoldDB" id="A0A1N6W2D0"/>
<dbReference type="InterPro" id="IPR050572">
    <property type="entry name" value="Fe-S_Ferredoxin"/>
</dbReference>
<keyword evidence="4" id="KW-0411">Iron-sulfur</keyword>
<gene>
    <name evidence="6" type="ORF">SAMN05421829_107105</name>
</gene>
<reference evidence="7" key="1">
    <citation type="submission" date="2017-01" db="EMBL/GenBank/DDBJ databases">
        <authorList>
            <person name="Varghese N."/>
            <person name="Submissions S."/>
        </authorList>
    </citation>
    <scope>NUCLEOTIDE SEQUENCE [LARGE SCALE GENOMIC DNA]</scope>
    <source>
        <strain evidence="7">ATCC 51758</strain>
    </source>
</reference>
<evidence type="ECO:0000313" key="6">
    <source>
        <dbReference type="EMBL" id="SIQ84281.1"/>
    </source>
</evidence>
<keyword evidence="3" id="KW-0408">Iron</keyword>
<feature type="domain" description="4Fe-4S ferredoxin-type" evidence="5">
    <location>
        <begin position="186"/>
        <end position="215"/>
    </location>
</feature>
<dbReference type="Pfam" id="PF13237">
    <property type="entry name" value="Fer4_10"/>
    <property type="match status" value="1"/>
</dbReference>
<dbReference type="RefSeq" id="WP_076602396.1">
    <property type="nucleotide sequence ID" value="NZ_FTMD01000007.1"/>
</dbReference>
<dbReference type="GO" id="GO:0046872">
    <property type="term" value="F:metal ion binding"/>
    <property type="evidence" value="ECO:0007669"/>
    <property type="project" value="UniProtKB-KW"/>
</dbReference>
<organism evidence="6 7">
    <name type="scientific">Aromatoleum tolulyticum</name>
    <dbReference type="NCBI Taxonomy" id="34027"/>
    <lineage>
        <taxon>Bacteria</taxon>
        <taxon>Pseudomonadati</taxon>
        <taxon>Pseudomonadota</taxon>
        <taxon>Betaproteobacteria</taxon>
        <taxon>Rhodocyclales</taxon>
        <taxon>Rhodocyclaceae</taxon>
        <taxon>Aromatoleum</taxon>
    </lineage>
</organism>
<evidence type="ECO:0000256" key="1">
    <source>
        <dbReference type="ARBA" id="ARBA00022485"/>
    </source>
</evidence>
<proteinExistence type="predicted"/>
<dbReference type="EMBL" id="FTMD01000007">
    <property type="protein sequence ID" value="SIQ84281.1"/>
    <property type="molecule type" value="Genomic_DNA"/>
</dbReference>
<keyword evidence="7" id="KW-1185">Reference proteome</keyword>
<accession>A0A1N6W2D0</accession>
<evidence type="ECO:0000256" key="2">
    <source>
        <dbReference type="ARBA" id="ARBA00022723"/>
    </source>
</evidence>
<sequence>MERQLRLCDCNRSFAVDEKALAAGTVPLKVHHELCRREIGEFESALACGDVLVGCTQEAALFAEVAAERPTARIDFFNLRENAGWSAEGRGATPKMAALIAAAMLPEPEPVAGVTLAAGNQLLIVGEAGAALGWAERLTARFDVSVLLTGMSRDAELPTERRYPVWSGAGVTLTGHLGAFDAAWTQQNPIDLDLCVRCNACIRACPEGAIGWDYQVDAARCRSHRACVTACGTVGAIDFARTDTRREGRFDLVLDLSAEPLIKRVEPPQGYAAPGRDPLDQALAAQALGDLMGEFEKPRYVALDPKLCAHSRSRKTGCTACIESCAAEAIASAGDTVRVDPYLCQGCGTCSTVCPTGALASQYPRVEDLGLRVKTVLARYREAGGEAPALLFHSAEAGRALIDRLARRGKGLPARVIPFETWSADAVGLDLMLGSLALGACQVAVLAAGTHDATPLRAQAAHAQTILAGLGYGGAHVRVIDAGDWSELEAALWDWTPAQGVSRPATFRLVARKRDTLDFALRHLHALAPVPVAEIPLQAGAPFGAVAVSDACTLCMSCVGVCPTGALSAATDAMRLGFLEKSCVQCGLCASSCPENAIALTPRLLLDDAARRVVPLKEAEIFHCVRCGAAMGAKPIIDTMLARLAGHSMFASEAQRRRLQMCADCRVIDLMENENGTKAWDMTE</sequence>
<dbReference type="PANTHER" id="PTHR43687:SF4">
    <property type="entry name" value="BLR5484 PROTEIN"/>
    <property type="match status" value="1"/>
</dbReference>
<dbReference type="PANTHER" id="PTHR43687">
    <property type="entry name" value="ADENYLYLSULFATE REDUCTASE, BETA SUBUNIT"/>
    <property type="match status" value="1"/>
</dbReference>
<keyword evidence="1" id="KW-0004">4Fe-4S</keyword>
<feature type="domain" description="4Fe-4S ferredoxin-type" evidence="5">
    <location>
        <begin position="543"/>
        <end position="572"/>
    </location>
</feature>
<dbReference type="Gene3D" id="3.30.70.20">
    <property type="match status" value="3"/>
</dbReference>
<evidence type="ECO:0000256" key="3">
    <source>
        <dbReference type="ARBA" id="ARBA00023004"/>
    </source>
</evidence>
<evidence type="ECO:0000256" key="4">
    <source>
        <dbReference type="ARBA" id="ARBA00023014"/>
    </source>
</evidence>
<dbReference type="InterPro" id="IPR017896">
    <property type="entry name" value="4Fe4S_Fe-S-bd"/>
</dbReference>
<feature type="domain" description="4Fe-4S ferredoxin-type" evidence="5">
    <location>
        <begin position="335"/>
        <end position="364"/>
    </location>
</feature>